<name>A0A0A2LWB4_9FLAO</name>
<feature type="signal peptide" evidence="1">
    <location>
        <begin position="1"/>
        <end position="21"/>
    </location>
</feature>
<keyword evidence="1" id="KW-0732">Signal</keyword>
<proteinExistence type="predicted"/>
<evidence type="ECO:0000256" key="1">
    <source>
        <dbReference type="SAM" id="SignalP"/>
    </source>
</evidence>
<reference evidence="2 3" key="1">
    <citation type="submission" date="2013-09" db="EMBL/GenBank/DDBJ databases">
        <authorList>
            <person name="Zeng Z."/>
            <person name="Chen C."/>
        </authorList>
    </citation>
    <scope>NUCLEOTIDE SEQUENCE [LARGE SCALE GENOMIC DNA]</scope>
    <source>
        <strain evidence="2 3">F44-8</strain>
    </source>
</reference>
<dbReference type="EMBL" id="JRLV01000003">
    <property type="protein sequence ID" value="KGO83616.1"/>
    <property type="molecule type" value="Genomic_DNA"/>
</dbReference>
<sequence>MKKLILTMGFLCLISSGYCQSLQLPVIEPVTLESLPAAVSKSIELKDFEKAALQASDFIISSPIDDLNNEEVKASKGYLLGWMQDSPDFNFAPDHTIAIFEDNNLLMWTYMACMAKFTIENKDQSGNPDFIKLGTWELVAGYIDNPGNNVPRTDKLNQLCNAYKNNQLSSFLESL</sequence>
<protein>
    <submittedName>
        <fullName evidence="2">Uncharacterized protein</fullName>
    </submittedName>
</protein>
<gene>
    <name evidence="2" type="ORF">Q763_03365</name>
</gene>
<evidence type="ECO:0000313" key="2">
    <source>
        <dbReference type="EMBL" id="KGO83616.1"/>
    </source>
</evidence>
<organism evidence="2 3">
    <name type="scientific">Flavobacterium beibuense F44-8</name>
    <dbReference type="NCBI Taxonomy" id="1406840"/>
    <lineage>
        <taxon>Bacteria</taxon>
        <taxon>Pseudomonadati</taxon>
        <taxon>Bacteroidota</taxon>
        <taxon>Flavobacteriia</taxon>
        <taxon>Flavobacteriales</taxon>
        <taxon>Flavobacteriaceae</taxon>
        <taxon>Flavobacterium</taxon>
    </lineage>
</organism>
<dbReference type="AlphaFoldDB" id="A0A0A2LWB4"/>
<evidence type="ECO:0000313" key="3">
    <source>
        <dbReference type="Proteomes" id="UP000030129"/>
    </source>
</evidence>
<dbReference type="RefSeq" id="WP_035131148.1">
    <property type="nucleotide sequence ID" value="NZ_JRLV01000003.1"/>
</dbReference>
<comment type="caution">
    <text evidence="2">The sequence shown here is derived from an EMBL/GenBank/DDBJ whole genome shotgun (WGS) entry which is preliminary data.</text>
</comment>
<dbReference type="Proteomes" id="UP000030129">
    <property type="component" value="Unassembled WGS sequence"/>
</dbReference>
<feature type="chain" id="PRO_5002002590" evidence="1">
    <location>
        <begin position="22"/>
        <end position="175"/>
    </location>
</feature>
<accession>A0A0A2LWB4</accession>
<dbReference type="STRING" id="1406840.Q763_03365"/>
<keyword evidence="3" id="KW-1185">Reference proteome</keyword>